<evidence type="ECO:0000313" key="3">
    <source>
        <dbReference type="Proteomes" id="UP000572984"/>
    </source>
</evidence>
<gene>
    <name evidence="2" type="ORF">H0S73_17065</name>
</gene>
<keyword evidence="1" id="KW-1133">Transmembrane helix</keyword>
<evidence type="ECO:0000256" key="1">
    <source>
        <dbReference type="SAM" id="Phobius"/>
    </source>
</evidence>
<dbReference type="RefSeq" id="WP_181053261.1">
    <property type="nucleotide sequence ID" value="NZ_JACDXJ010000001.1"/>
</dbReference>
<organism evidence="2 3">
    <name type="scientific">Microvirga mediterraneensis</name>
    <dbReference type="NCBI Taxonomy" id="2754695"/>
    <lineage>
        <taxon>Bacteria</taxon>
        <taxon>Pseudomonadati</taxon>
        <taxon>Pseudomonadota</taxon>
        <taxon>Alphaproteobacteria</taxon>
        <taxon>Hyphomicrobiales</taxon>
        <taxon>Methylobacteriaceae</taxon>
        <taxon>Microvirga</taxon>
    </lineage>
</organism>
<feature type="transmembrane region" description="Helical" evidence="1">
    <location>
        <begin position="20"/>
        <end position="44"/>
    </location>
</feature>
<accession>A0A838BQ04</accession>
<keyword evidence="1" id="KW-0472">Membrane</keyword>
<keyword evidence="1" id="KW-0812">Transmembrane</keyword>
<proteinExistence type="predicted"/>
<evidence type="ECO:0000313" key="2">
    <source>
        <dbReference type="EMBL" id="MBA1157824.1"/>
    </source>
</evidence>
<sequence length="45" mass="4769">MKATDHHCKELEPALRPFPVSVALLLVVMGINVAATILSLLATLA</sequence>
<dbReference type="Proteomes" id="UP000572984">
    <property type="component" value="Unassembled WGS sequence"/>
</dbReference>
<comment type="caution">
    <text evidence="2">The sequence shown here is derived from an EMBL/GenBank/DDBJ whole genome shotgun (WGS) entry which is preliminary data.</text>
</comment>
<dbReference type="AlphaFoldDB" id="A0A838BQ04"/>
<keyword evidence="3" id="KW-1185">Reference proteome</keyword>
<dbReference type="EMBL" id="JACDXJ010000001">
    <property type="protein sequence ID" value="MBA1157824.1"/>
    <property type="molecule type" value="Genomic_DNA"/>
</dbReference>
<protein>
    <submittedName>
        <fullName evidence="2">Uncharacterized protein</fullName>
    </submittedName>
</protein>
<name>A0A838BQ04_9HYPH</name>
<reference evidence="2 3" key="1">
    <citation type="submission" date="2020-07" db="EMBL/GenBank/DDBJ databases">
        <title>Draft genome and description of Microvirga mediterraneensis Marseille-Q2068 sp. nov.</title>
        <authorList>
            <person name="Boxberger M."/>
        </authorList>
    </citation>
    <scope>NUCLEOTIDE SEQUENCE [LARGE SCALE GENOMIC DNA]</scope>
    <source>
        <strain evidence="2 3">Marseille-Q2068</strain>
    </source>
</reference>